<proteinExistence type="predicted"/>
<protein>
    <submittedName>
        <fullName evidence="1">Uncharacterized protein</fullName>
    </submittedName>
</protein>
<organism evidence="1 2">
    <name type="scientific">Brachionus plicatilis</name>
    <name type="common">Marine rotifer</name>
    <name type="synonym">Brachionus muelleri</name>
    <dbReference type="NCBI Taxonomy" id="10195"/>
    <lineage>
        <taxon>Eukaryota</taxon>
        <taxon>Metazoa</taxon>
        <taxon>Spiralia</taxon>
        <taxon>Gnathifera</taxon>
        <taxon>Rotifera</taxon>
        <taxon>Eurotatoria</taxon>
        <taxon>Monogononta</taxon>
        <taxon>Pseudotrocha</taxon>
        <taxon>Ploima</taxon>
        <taxon>Brachionidae</taxon>
        <taxon>Brachionus</taxon>
    </lineage>
</organism>
<dbReference type="EMBL" id="REGN01000790">
    <property type="protein sequence ID" value="RNA39097.1"/>
    <property type="molecule type" value="Genomic_DNA"/>
</dbReference>
<name>A0A3M7STY5_BRAPC</name>
<gene>
    <name evidence="1" type="ORF">BpHYR1_043481</name>
</gene>
<dbReference type="Proteomes" id="UP000276133">
    <property type="component" value="Unassembled WGS sequence"/>
</dbReference>
<keyword evidence="2" id="KW-1185">Reference proteome</keyword>
<dbReference type="AlphaFoldDB" id="A0A3M7STY5"/>
<accession>A0A3M7STY5</accession>
<evidence type="ECO:0000313" key="2">
    <source>
        <dbReference type="Proteomes" id="UP000276133"/>
    </source>
</evidence>
<sequence length="62" mass="7273">MCYVIMNSTQSQSDFDFIIEDYCCTLNSRTDYIKLHQIYNSASNTESLTLMRHQDSILKIND</sequence>
<reference evidence="1 2" key="1">
    <citation type="journal article" date="2018" name="Sci. Rep.">
        <title>Genomic signatures of local adaptation to the degree of environmental predictability in rotifers.</title>
        <authorList>
            <person name="Franch-Gras L."/>
            <person name="Hahn C."/>
            <person name="Garcia-Roger E.M."/>
            <person name="Carmona M.J."/>
            <person name="Serra M."/>
            <person name="Gomez A."/>
        </authorList>
    </citation>
    <scope>NUCLEOTIDE SEQUENCE [LARGE SCALE GENOMIC DNA]</scope>
    <source>
        <strain evidence="1">HYR1</strain>
    </source>
</reference>
<comment type="caution">
    <text evidence="1">The sequence shown here is derived from an EMBL/GenBank/DDBJ whole genome shotgun (WGS) entry which is preliminary data.</text>
</comment>
<evidence type="ECO:0000313" key="1">
    <source>
        <dbReference type="EMBL" id="RNA39097.1"/>
    </source>
</evidence>